<name>A0AAC9UIP1_9GAMM</name>
<gene>
    <name evidence="1" type="ORF">PNIG_a2335</name>
</gene>
<accession>A0AAC9UIP1</accession>
<keyword evidence="2" id="KW-1185">Reference proteome</keyword>
<dbReference type="GeneID" id="300942003"/>
<dbReference type="AlphaFoldDB" id="A0AAC9UIP1"/>
<dbReference type="Proteomes" id="UP000198329">
    <property type="component" value="Chromosome I"/>
</dbReference>
<dbReference type="KEGG" id="png:PNIG_a2335"/>
<dbReference type="RefSeq" id="WP_089368398.1">
    <property type="nucleotide sequence ID" value="NZ_BJXZ01000033.1"/>
</dbReference>
<organism evidence="1 2">
    <name type="scientific">Pseudoalteromonas nigrifaciens</name>
    <dbReference type="NCBI Taxonomy" id="28109"/>
    <lineage>
        <taxon>Bacteria</taxon>
        <taxon>Pseudomonadati</taxon>
        <taxon>Pseudomonadota</taxon>
        <taxon>Gammaproteobacteria</taxon>
        <taxon>Alteromonadales</taxon>
        <taxon>Pseudoalteromonadaceae</taxon>
        <taxon>Pseudoalteromonas</taxon>
    </lineage>
</organism>
<reference evidence="1 2" key="1">
    <citation type="submission" date="2015-03" db="EMBL/GenBank/DDBJ databases">
        <authorList>
            <person name="Xie B.-B."/>
            <person name="Rong J.-C."/>
            <person name="Qin Q.-L."/>
            <person name="Zhang Y.-Z."/>
        </authorList>
    </citation>
    <scope>NUCLEOTIDE SEQUENCE [LARGE SCALE GENOMIC DNA]</scope>
    <source>
        <strain evidence="1 2">KMM 661</strain>
    </source>
</reference>
<dbReference type="EMBL" id="CP011036">
    <property type="protein sequence ID" value="ASM54366.1"/>
    <property type="molecule type" value="Genomic_DNA"/>
</dbReference>
<protein>
    <submittedName>
        <fullName evidence="1">Uncharacterized protein</fullName>
    </submittedName>
</protein>
<proteinExistence type="predicted"/>
<evidence type="ECO:0000313" key="2">
    <source>
        <dbReference type="Proteomes" id="UP000198329"/>
    </source>
</evidence>
<evidence type="ECO:0000313" key="1">
    <source>
        <dbReference type="EMBL" id="ASM54366.1"/>
    </source>
</evidence>
<sequence>MGFWSGLCSAVSSACSVISSTVSSIGSSIASAATSIASLGISLAAKVSDAIKSVGISLGIISPEDTMEELGERAMLSDKKPEDFDSINDYIDHLRNNVVFDKEKFDSLDEKDLLARSSIGASITLKGINEKLDATVTPEFMATVAAQELETDEIIGTIKAYKEKELKLDNYELYLNDELSLDETTKHSNALVDAYQKLEPELSIEQIESKVMGLSK</sequence>